<name>A0ABT2UPB6_9BACL</name>
<evidence type="ECO:0000313" key="3">
    <source>
        <dbReference type="Proteomes" id="UP001652445"/>
    </source>
</evidence>
<dbReference type="RefSeq" id="WP_262686764.1">
    <property type="nucleotide sequence ID" value="NZ_JAOQIO010000095.1"/>
</dbReference>
<sequence length="305" mass="35215">MNKRLSRYDYLFALTFIFMLVLALGTFFFGLRMGQERATAKYEELLFKKTEVQNGYSAYHQQYLVSYYHTIYQPYREFHMKWFEKMNELETNRSSDASAILKDLGLLAKEKYSELSNKSMPDSSPLLQEGLQNYLKSLKLFSEALGNIQGKANSTPSYDLVAEMNKDAYLVEAKKFSLSAQKDYYDSIIKWNLADNPQLKQVDVSKPLSLKDWTPLSLSMKNEYISNALLNGKLFKLYTPQDLSSRIDEMVSSGQSSKLNLADVQQVIDLLNATDAVRSGDFIRNKNRLYPNEILPQLPFFFTQN</sequence>
<feature type="transmembrane region" description="Helical" evidence="1">
    <location>
        <begin position="12"/>
        <end position="31"/>
    </location>
</feature>
<evidence type="ECO:0000256" key="1">
    <source>
        <dbReference type="SAM" id="Phobius"/>
    </source>
</evidence>
<dbReference type="Proteomes" id="UP001652445">
    <property type="component" value="Unassembled WGS sequence"/>
</dbReference>
<keyword evidence="1" id="KW-1133">Transmembrane helix</keyword>
<reference evidence="2 3" key="1">
    <citation type="submission" date="2022-09" db="EMBL/GenBank/DDBJ databases">
        <authorList>
            <person name="Han X.L."/>
            <person name="Wang Q."/>
            <person name="Lu T."/>
        </authorList>
    </citation>
    <scope>NUCLEOTIDE SEQUENCE [LARGE SCALE GENOMIC DNA]</scope>
    <source>
        <strain evidence="2 3">WQ 127069</strain>
    </source>
</reference>
<proteinExistence type="predicted"/>
<accession>A0ABT2UPB6</accession>
<keyword evidence="1" id="KW-0812">Transmembrane</keyword>
<organism evidence="2 3">
    <name type="scientific">Paenibacillus baimaensis</name>
    <dbReference type="NCBI Taxonomy" id="2982185"/>
    <lineage>
        <taxon>Bacteria</taxon>
        <taxon>Bacillati</taxon>
        <taxon>Bacillota</taxon>
        <taxon>Bacilli</taxon>
        <taxon>Bacillales</taxon>
        <taxon>Paenibacillaceae</taxon>
        <taxon>Paenibacillus</taxon>
    </lineage>
</organism>
<keyword evidence="3" id="KW-1185">Reference proteome</keyword>
<dbReference type="EMBL" id="JAOQIO010000095">
    <property type="protein sequence ID" value="MCU6795866.1"/>
    <property type="molecule type" value="Genomic_DNA"/>
</dbReference>
<comment type="caution">
    <text evidence="2">The sequence shown here is derived from an EMBL/GenBank/DDBJ whole genome shotgun (WGS) entry which is preliminary data.</text>
</comment>
<evidence type="ECO:0000313" key="2">
    <source>
        <dbReference type="EMBL" id="MCU6795866.1"/>
    </source>
</evidence>
<protein>
    <submittedName>
        <fullName evidence="2">Uncharacterized protein</fullName>
    </submittedName>
</protein>
<keyword evidence="1" id="KW-0472">Membrane</keyword>
<gene>
    <name evidence="2" type="ORF">OB236_27485</name>
</gene>